<reference evidence="1" key="1">
    <citation type="submission" date="2018-05" db="EMBL/GenBank/DDBJ databases">
        <authorList>
            <person name="Lanie J.A."/>
            <person name="Ng W.-L."/>
            <person name="Kazmierczak K.M."/>
            <person name="Andrzejewski T.M."/>
            <person name="Davidsen T.M."/>
            <person name="Wayne K.J."/>
            <person name="Tettelin H."/>
            <person name="Glass J.I."/>
            <person name="Rusch D."/>
            <person name="Podicherti R."/>
            <person name="Tsui H.-C.T."/>
            <person name="Winkler M.E."/>
        </authorList>
    </citation>
    <scope>NUCLEOTIDE SEQUENCE</scope>
    <source>
        <strain evidence="1">KNB</strain>
    </source>
</reference>
<proteinExistence type="predicted"/>
<gene>
    <name evidence="1" type="ORF">NITFAB_0090</name>
</gene>
<organism evidence="1">
    <name type="scientific">Candidatus Nitrotoga fabula</name>
    <dbReference type="NCBI Taxonomy" id="2182327"/>
    <lineage>
        <taxon>Bacteria</taxon>
        <taxon>Pseudomonadati</taxon>
        <taxon>Pseudomonadota</taxon>
        <taxon>Betaproteobacteria</taxon>
        <taxon>Nitrosomonadales</taxon>
        <taxon>Gallionellaceae</taxon>
        <taxon>Candidatus Nitrotoga</taxon>
    </lineage>
</organism>
<name>A0A2X0SAM4_9PROT</name>
<dbReference type="AlphaFoldDB" id="A0A2X0SAM4"/>
<dbReference type="EMBL" id="LS423452">
    <property type="protein sequence ID" value="SPS04501.1"/>
    <property type="molecule type" value="Genomic_DNA"/>
</dbReference>
<accession>A0A2X0SAM4</accession>
<protein>
    <submittedName>
        <fullName evidence="1">Uncharacterized protein</fullName>
    </submittedName>
</protein>
<sequence length="96" mass="10598">MAKIGGLSGCSSVLVSFLVLYNYNFVSVNGCRALGKSNLSFKDTDFFCIVNREFVCFQMHRLVTVGAFSMADRHVTDQCDEEQGGLLKDFSAHVGF</sequence>
<evidence type="ECO:0000313" key="1">
    <source>
        <dbReference type="EMBL" id="SPS04501.1"/>
    </source>
</evidence>